<reference evidence="8 9" key="3">
    <citation type="submission" date="2023-06" db="EMBL/GenBank/DDBJ databases">
        <authorList>
            <person name="Zeman M."/>
            <person name="Kubasova T."/>
            <person name="Jahodarova E."/>
            <person name="Nykrynova M."/>
            <person name="Rychlik I."/>
        </authorList>
    </citation>
    <scope>NUCLEOTIDE SEQUENCE [LARGE SCALE GENOMIC DNA]</scope>
    <source>
        <strain evidence="8 9">ET39</strain>
    </source>
</reference>
<evidence type="ECO:0000256" key="1">
    <source>
        <dbReference type="ARBA" id="ARBA00022491"/>
    </source>
</evidence>
<dbReference type="Pfam" id="PF03444">
    <property type="entry name" value="WHD_HrcA"/>
    <property type="match status" value="1"/>
</dbReference>
<dbReference type="EMBL" id="JAUDCG010000002">
    <property type="protein sequence ID" value="MDM8156165.1"/>
    <property type="molecule type" value="Genomic_DNA"/>
</dbReference>
<evidence type="ECO:0000313" key="8">
    <source>
        <dbReference type="EMBL" id="MDM8156165.1"/>
    </source>
</evidence>
<evidence type="ECO:0000256" key="3">
    <source>
        <dbReference type="ARBA" id="ARBA00023016"/>
    </source>
</evidence>
<organism evidence="8 9">
    <name type="scientific">Amedibacillus dolichus</name>
    <dbReference type="NCBI Taxonomy" id="31971"/>
    <lineage>
        <taxon>Bacteria</taxon>
        <taxon>Bacillati</taxon>
        <taxon>Bacillota</taxon>
        <taxon>Erysipelotrichia</taxon>
        <taxon>Erysipelotrichales</taxon>
        <taxon>Erysipelotrichaceae</taxon>
        <taxon>Amedibacillus</taxon>
    </lineage>
</organism>
<dbReference type="InterPro" id="IPR023120">
    <property type="entry name" value="WHTH_transcript_rep_HrcA_IDD"/>
</dbReference>
<keyword evidence="9" id="KW-1185">Reference proteome</keyword>
<keyword evidence="2 5" id="KW-0805">Transcription regulation</keyword>
<evidence type="ECO:0000256" key="2">
    <source>
        <dbReference type="ARBA" id="ARBA00023015"/>
    </source>
</evidence>
<dbReference type="PIRSF" id="PIRSF005485">
    <property type="entry name" value="HrcA"/>
    <property type="match status" value="1"/>
</dbReference>
<dbReference type="NCBIfam" id="TIGR00331">
    <property type="entry name" value="hrcA"/>
    <property type="match status" value="1"/>
</dbReference>
<dbReference type="InterPro" id="IPR029016">
    <property type="entry name" value="GAF-like_dom_sf"/>
</dbReference>
<name>A0ABT7U9W8_9FIRM</name>
<dbReference type="PANTHER" id="PTHR34824:SF1">
    <property type="entry name" value="HEAT-INDUCIBLE TRANSCRIPTION REPRESSOR HRCA"/>
    <property type="match status" value="1"/>
</dbReference>
<evidence type="ECO:0000256" key="5">
    <source>
        <dbReference type="HAMAP-Rule" id="MF_00081"/>
    </source>
</evidence>
<dbReference type="Gene3D" id="1.10.10.10">
    <property type="entry name" value="Winged helix-like DNA-binding domain superfamily/Winged helix DNA-binding domain"/>
    <property type="match status" value="1"/>
</dbReference>
<evidence type="ECO:0000313" key="9">
    <source>
        <dbReference type="Proteomes" id="UP001529340"/>
    </source>
</evidence>
<dbReference type="SUPFAM" id="SSF46785">
    <property type="entry name" value="Winged helix' DNA-binding domain"/>
    <property type="match status" value="1"/>
</dbReference>
<gene>
    <name evidence="5 8" type="primary">hrcA</name>
    <name evidence="8" type="ORF">QUV96_00765</name>
</gene>
<dbReference type="InterPro" id="IPR036390">
    <property type="entry name" value="WH_DNA-bd_sf"/>
</dbReference>
<evidence type="ECO:0000259" key="6">
    <source>
        <dbReference type="Pfam" id="PF01628"/>
    </source>
</evidence>
<feature type="domain" description="Winged helix-turn-helix transcription repressor HrcA DNA-binding" evidence="7">
    <location>
        <begin position="1"/>
        <end position="72"/>
    </location>
</feature>
<comment type="function">
    <text evidence="5">Negative regulator of class I heat shock genes (grpE-dnaK-dnaJ and groELS operons). Prevents heat-shock induction of these operons.</text>
</comment>
<keyword evidence="1 5" id="KW-0678">Repressor</keyword>
<feature type="domain" description="Heat-inducible transcription repressor HrcA C-terminal" evidence="6">
    <location>
        <begin position="103"/>
        <end position="319"/>
    </location>
</feature>
<dbReference type="InterPro" id="IPR036388">
    <property type="entry name" value="WH-like_DNA-bd_sf"/>
</dbReference>
<dbReference type="Gene3D" id="3.30.390.60">
    <property type="entry name" value="Heat-inducible transcription repressor hrca homolog, domain 3"/>
    <property type="match status" value="1"/>
</dbReference>
<dbReference type="Proteomes" id="UP001529340">
    <property type="component" value="Unassembled WGS sequence"/>
</dbReference>
<keyword evidence="3 5" id="KW-0346">Stress response</keyword>
<sequence length="337" mass="38388">MLTQRQIDIFKAIVDEFTRTAEPVGSKTLMSLLDFHCSSATIRNEMAVLEDVGLLEKTHTSSGRIPSRKGYRFYVEHLMEKELDNEVKHSLQQVFNERHYSMDEIVRKSCDILSQMTHLTSVVLGPESKYQTLQHIQLVPISSRSAVAIFITDHGHTENKTFHFDTDVSVKDLKTCTDLLNDKLCGTPIKDVVEKMQEIEPLLAAQVARHEVLFEAFVSAFMKFASDKVYCSGQSNMLYQPEFSDINKLREVMKVLEDSSLFRQLANHEGNVAIEIGGDNELIQVDDMAVVSSKFHLPGNEEGQLMIIGPTRMQYNRVVALMEYMSKAIEDLYKQKE</sequence>
<comment type="caution">
    <text evidence="8">The sequence shown here is derived from an EMBL/GenBank/DDBJ whole genome shotgun (WGS) entry which is preliminary data.</text>
</comment>
<evidence type="ECO:0000259" key="7">
    <source>
        <dbReference type="Pfam" id="PF03444"/>
    </source>
</evidence>
<proteinExistence type="inferred from homology"/>
<dbReference type="InterPro" id="IPR002571">
    <property type="entry name" value="HrcA"/>
</dbReference>
<dbReference type="SUPFAM" id="SSF55781">
    <property type="entry name" value="GAF domain-like"/>
    <property type="match status" value="1"/>
</dbReference>
<dbReference type="InterPro" id="IPR005104">
    <property type="entry name" value="WHTH_HrcA_DNA-bd"/>
</dbReference>
<reference evidence="8 9" key="1">
    <citation type="submission" date="2023-06" db="EMBL/GenBank/DDBJ databases">
        <title>Identification and characterization of horizontal gene transfer across gut microbiota members of farm animals based on homology search.</title>
        <authorList>
            <person name="Schwarzerova J."/>
            <person name="Nykrynova M."/>
            <person name="Jureckova K."/>
            <person name="Cejkova D."/>
            <person name="Rychlik I."/>
        </authorList>
    </citation>
    <scope>NUCLEOTIDE SEQUENCE [LARGE SCALE GENOMIC DNA]</scope>
    <source>
        <strain evidence="8 9">ET39</strain>
    </source>
</reference>
<dbReference type="RefSeq" id="WP_289606637.1">
    <property type="nucleotide sequence ID" value="NZ_JAUDCG010000002.1"/>
</dbReference>
<dbReference type="Gene3D" id="3.30.450.40">
    <property type="match status" value="1"/>
</dbReference>
<dbReference type="InterPro" id="IPR021153">
    <property type="entry name" value="HrcA_C"/>
</dbReference>
<comment type="similarity">
    <text evidence="5">Belongs to the HrcA family.</text>
</comment>
<keyword evidence="4 5" id="KW-0804">Transcription</keyword>
<evidence type="ECO:0000256" key="4">
    <source>
        <dbReference type="ARBA" id="ARBA00023163"/>
    </source>
</evidence>
<dbReference type="HAMAP" id="MF_00081">
    <property type="entry name" value="HrcA"/>
    <property type="match status" value="1"/>
</dbReference>
<reference evidence="9" key="2">
    <citation type="submission" date="2023-06" db="EMBL/GenBank/DDBJ databases">
        <title>Identification and characterization of horizontal gene transfer across gut microbiota members of farm animals based on homology search.</title>
        <authorList>
            <person name="Zeman M."/>
            <person name="Kubasova T."/>
            <person name="Jahodarova E."/>
            <person name="Nykrynova M."/>
            <person name="Rychlik I."/>
        </authorList>
    </citation>
    <scope>NUCLEOTIDE SEQUENCE [LARGE SCALE GENOMIC DNA]</scope>
    <source>
        <strain evidence="9">ET39</strain>
    </source>
</reference>
<protein>
    <recommendedName>
        <fullName evidence="5">Heat-inducible transcription repressor HrcA</fullName>
    </recommendedName>
</protein>
<dbReference type="Pfam" id="PF01628">
    <property type="entry name" value="HrcA"/>
    <property type="match status" value="1"/>
</dbReference>
<dbReference type="PANTHER" id="PTHR34824">
    <property type="entry name" value="HEAT-INDUCIBLE TRANSCRIPTION REPRESSOR HRCA"/>
    <property type="match status" value="1"/>
</dbReference>
<accession>A0ABT7U9W8</accession>